<dbReference type="STRING" id="6205.A0A0R3WT30"/>
<dbReference type="InterPro" id="IPR000980">
    <property type="entry name" value="SH2"/>
</dbReference>
<dbReference type="Pfam" id="PF00018">
    <property type="entry name" value="SH3_1"/>
    <property type="match status" value="1"/>
</dbReference>
<dbReference type="CDD" id="cd00173">
    <property type="entry name" value="SH2"/>
    <property type="match status" value="1"/>
</dbReference>
<dbReference type="Pfam" id="PF00017">
    <property type="entry name" value="SH2"/>
    <property type="match status" value="1"/>
</dbReference>
<dbReference type="Gene3D" id="3.30.505.10">
    <property type="entry name" value="SH2 domain"/>
    <property type="match status" value="1"/>
</dbReference>
<dbReference type="SMART" id="SM00326">
    <property type="entry name" value="SH3"/>
    <property type="match status" value="1"/>
</dbReference>
<protein>
    <submittedName>
        <fullName evidence="9">SH2 domain-containing protein</fullName>
    </submittedName>
</protein>
<dbReference type="InterPro" id="IPR036028">
    <property type="entry name" value="SH3-like_dom_sf"/>
</dbReference>
<dbReference type="InterPro" id="IPR001452">
    <property type="entry name" value="SH3_domain"/>
</dbReference>
<evidence type="ECO:0000256" key="3">
    <source>
        <dbReference type="PROSITE-ProRule" id="PRU00191"/>
    </source>
</evidence>
<dbReference type="Proteomes" id="UP000274429">
    <property type="component" value="Unassembled WGS sequence"/>
</dbReference>
<gene>
    <name evidence="7" type="ORF">TTAC_LOCUS3907</name>
</gene>
<accession>A0A0R3WT30</accession>
<evidence type="ECO:0000256" key="2">
    <source>
        <dbReference type="ARBA" id="ARBA00022999"/>
    </source>
</evidence>
<dbReference type="OrthoDB" id="19092at2759"/>
<dbReference type="PANTHER" id="PTHR46037">
    <property type="entry name" value="PROTEIN ENHANCER OF SEVENLESS 2B"/>
    <property type="match status" value="1"/>
</dbReference>
<evidence type="ECO:0000259" key="5">
    <source>
        <dbReference type="PROSITE" id="PS50001"/>
    </source>
</evidence>
<reference evidence="7 8" key="2">
    <citation type="submission" date="2018-11" db="EMBL/GenBank/DDBJ databases">
        <authorList>
            <consortium name="Pathogen Informatics"/>
        </authorList>
    </citation>
    <scope>NUCLEOTIDE SEQUENCE [LARGE SCALE GENOMIC DNA]</scope>
</reference>
<evidence type="ECO:0000313" key="9">
    <source>
        <dbReference type="WBParaSite" id="TTAC_0000392001-mRNA-1"/>
    </source>
</evidence>
<keyword evidence="8" id="KW-1185">Reference proteome</keyword>
<evidence type="ECO:0000256" key="1">
    <source>
        <dbReference type="ARBA" id="ARBA00022443"/>
    </source>
</evidence>
<keyword evidence="2 3" id="KW-0727">SH2 domain</keyword>
<keyword evidence="1 4" id="KW-0728">SH3 domain</keyword>
<reference evidence="9" key="1">
    <citation type="submission" date="2017-02" db="UniProtKB">
        <authorList>
            <consortium name="WormBaseParasite"/>
        </authorList>
    </citation>
    <scope>IDENTIFICATION</scope>
</reference>
<dbReference type="InterPro" id="IPR036860">
    <property type="entry name" value="SH2_dom_sf"/>
</dbReference>
<dbReference type="WBParaSite" id="TTAC_0000392001-mRNA-1">
    <property type="protein sequence ID" value="TTAC_0000392001-mRNA-1"/>
    <property type="gene ID" value="TTAC_0000392001"/>
</dbReference>
<dbReference type="SUPFAM" id="SSF50044">
    <property type="entry name" value="SH3-domain"/>
    <property type="match status" value="1"/>
</dbReference>
<dbReference type="PRINTS" id="PR00452">
    <property type="entry name" value="SH3DOMAIN"/>
</dbReference>
<dbReference type="SMART" id="SM00252">
    <property type="entry name" value="SH2"/>
    <property type="match status" value="1"/>
</dbReference>
<name>A0A0R3WT30_HYDTA</name>
<dbReference type="Gene3D" id="2.30.30.40">
    <property type="entry name" value="SH3 Domains"/>
    <property type="match status" value="1"/>
</dbReference>
<feature type="domain" description="SH3" evidence="6">
    <location>
        <begin position="3"/>
        <end position="68"/>
    </location>
</feature>
<organism evidence="9">
    <name type="scientific">Hydatigena taeniaeformis</name>
    <name type="common">Feline tapeworm</name>
    <name type="synonym">Taenia taeniaeformis</name>
    <dbReference type="NCBI Taxonomy" id="6205"/>
    <lineage>
        <taxon>Eukaryota</taxon>
        <taxon>Metazoa</taxon>
        <taxon>Spiralia</taxon>
        <taxon>Lophotrochozoa</taxon>
        <taxon>Platyhelminthes</taxon>
        <taxon>Cestoda</taxon>
        <taxon>Eucestoda</taxon>
        <taxon>Cyclophyllidea</taxon>
        <taxon>Taeniidae</taxon>
        <taxon>Hydatigera</taxon>
    </lineage>
</organism>
<evidence type="ECO:0000259" key="6">
    <source>
        <dbReference type="PROSITE" id="PS50002"/>
    </source>
</evidence>
<dbReference type="EMBL" id="UYWX01003272">
    <property type="protein sequence ID" value="VDM23731.1"/>
    <property type="molecule type" value="Genomic_DNA"/>
</dbReference>
<evidence type="ECO:0000313" key="7">
    <source>
        <dbReference type="EMBL" id="VDM23731.1"/>
    </source>
</evidence>
<proteinExistence type="predicted"/>
<dbReference type="SUPFAM" id="SSF55550">
    <property type="entry name" value="SH2 domain"/>
    <property type="match status" value="1"/>
</dbReference>
<dbReference type="AlphaFoldDB" id="A0A0R3WT30"/>
<dbReference type="PROSITE" id="PS50001">
    <property type="entry name" value="SH2"/>
    <property type="match status" value="1"/>
</dbReference>
<dbReference type="PROSITE" id="PS50002">
    <property type="entry name" value="SH3"/>
    <property type="match status" value="1"/>
</dbReference>
<feature type="domain" description="SH2" evidence="5">
    <location>
        <begin position="68"/>
        <end position="170"/>
    </location>
</feature>
<sequence length="178" mass="20087">MSENAAWAFALYDYDAVEAGDLKFRAGDLLHIVSLPSMNVDFNWIVAENPRTGDQGEVPSNYITRECGYSATLDAFRDTDRSGANSLLQSPSYLSNFNYIVRPSRDNDGMALSVRTAKGCVTHYKIYFNPQDKSCRLFPSESFDTIEDLVIHYMENEIQQGVKLQAYKPFKDSMPPIS</sequence>
<dbReference type="InterPro" id="IPR043539">
    <property type="entry name" value="Grb2-like"/>
</dbReference>
<evidence type="ECO:0000256" key="4">
    <source>
        <dbReference type="PROSITE-ProRule" id="PRU00192"/>
    </source>
</evidence>
<evidence type="ECO:0000313" key="8">
    <source>
        <dbReference type="Proteomes" id="UP000274429"/>
    </source>
</evidence>